<dbReference type="InterPro" id="IPR006201">
    <property type="entry name" value="Neur_channel"/>
</dbReference>
<feature type="transmembrane region" description="Helical" evidence="2">
    <location>
        <begin position="231"/>
        <end position="251"/>
    </location>
</feature>
<sequence length="314" mass="36262">VTVEIKCTFLKITDIDTIDQQFEAEIFNKEGLDKMIPWDPKLIVMNIDGAFVLNRKTYDIRYNEPGYRYPLVVQLWRFKGFFKENLELEHFPVDVQDLTISISTERSDAEVDLVEDQTAVSSINTKSFMDQAEWSLYNHIETFCDFTTVEYCSSTVHPILHAQCRVARKMGYFIWNIVFIMLLIISLTFAAYSIEFKTADRLTVTITLFLTAVAFKLVVKQSLPTISYLTYLDVYVISALIFLGLQAAQNASMTAMSHFMAQAEVQYFDKWSMVSMAFLLVMFHVLFAVFIYRTVSMLRGKRKCNNVLSPSNLI</sequence>
<reference evidence="3" key="1">
    <citation type="submission" date="2022-11" db="EMBL/GenBank/DDBJ databases">
        <title>Centuries of genome instability and evolution in soft-shell clam transmissible cancer (bioRxiv).</title>
        <authorList>
            <person name="Hart S.F.M."/>
            <person name="Yonemitsu M.A."/>
            <person name="Giersch R.M."/>
            <person name="Beal B.F."/>
            <person name="Arriagada G."/>
            <person name="Davis B.W."/>
            <person name="Ostrander E.A."/>
            <person name="Goff S.P."/>
            <person name="Metzger M.J."/>
        </authorList>
    </citation>
    <scope>NUCLEOTIDE SEQUENCE</scope>
    <source>
        <strain evidence="3">MELC-2E11</strain>
        <tissue evidence="3">Siphon/mantle</tissue>
    </source>
</reference>
<feature type="transmembrane region" description="Helical" evidence="2">
    <location>
        <begin position="200"/>
        <end position="219"/>
    </location>
</feature>
<name>A0ABY7FFT5_MYAAR</name>
<dbReference type="InterPro" id="IPR036719">
    <property type="entry name" value="Neuro-gated_channel_TM_sf"/>
</dbReference>
<keyword evidence="2" id="KW-0472">Membrane</keyword>
<evidence type="ECO:0000313" key="4">
    <source>
        <dbReference type="Proteomes" id="UP001164746"/>
    </source>
</evidence>
<evidence type="ECO:0000256" key="1">
    <source>
        <dbReference type="ARBA" id="ARBA00004141"/>
    </source>
</evidence>
<proteinExistence type="predicted"/>
<keyword evidence="2" id="KW-0812">Transmembrane</keyword>
<feature type="transmembrane region" description="Helical" evidence="2">
    <location>
        <begin position="271"/>
        <end position="292"/>
    </location>
</feature>
<comment type="subcellular location">
    <subcellularLocation>
        <location evidence="1">Membrane</location>
        <topology evidence="1">Multi-pass membrane protein</topology>
    </subcellularLocation>
</comment>
<dbReference type="SUPFAM" id="SSF90112">
    <property type="entry name" value="Neurotransmitter-gated ion-channel transmembrane pore"/>
    <property type="match status" value="1"/>
</dbReference>
<accession>A0ABY7FFT5</accession>
<dbReference type="PANTHER" id="PTHR18945">
    <property type="entry name" value="NEUROTRANSMITTER GATED ION CHANNEL"/>
    <property type="match status" value="1"/>
</dbReference>
<dbReference type="EMBL" id="CP111023">
    <property type="protein sequence ID" value="WAR21048.1"/>
    <property type="molecule type" value="Genomic_DNA"/>
</dbReference>
<organism evidence="3 4">
    <name type="scientific">Mya arenaria</name>
    <name type="common">Soft-shell clam</name>
    <dbReference type="NCBI Taxonomy" id="6604"/>
    <lineage>
        <taxon>Eukaryota</taxon>
        <taxon>Metazoa</taxon>
        <taxon>Spiralia</taxon>
        <taxon>Lophotrochozoa</taxon>
        <taxon>Mollusca</taxon>
        <taxon>Bivalvia</taxon>
        <taxon>Autobranchia</taxon>
        <taxon>Heteroconchia</taxon>
        <taxon>Euheterodonta</taxon>
        <taxon>Imparidentia</taxon>
        <taxon>Neoheterodontei</taxon>
        <taxon>Myida</taxon>
        <taxon>Myoidea</taxon>
        <taxon>Myidae</taxon>
        <taxon>Mya</taxon>
    </lineage>
</organism>
<dbReference type="Gene3D" id="2.70.170.10">
    <property type="entry name" value="Neurotransmitter-gated ion-channel ligand-binding domain"/>
    <property type="match status" value="1"/>
</dbReference>
<dbReference type="Proteomes" id="UP001164746">
    <property type="component" value="Chromosome 12"/>
</dbReference>
<dbReference type="Gene3D" id="1.20.58.390">
    <property type="entry name" value="Neurotransmitter-gated ion-channel transmembrane domain"/>
    <property type="match status" value="1"/>
</dbReference>
<feature type="non-terminal residue" evidence="3">
    <location>
        <position position="314"/>
    </location>
</feature>
<evidence type="ECO:0000313" key="3">
    <source>
        <dbReference type="EMBL" id="WAR21048.1"/>
    </source>
</evidence>
<dbReference type="InterPro" id="IPR036734">
    <property type="entry name" value="Neur_chan_lig-bd_sf"/>
</dbReference>
<protein>
    <submittedName>
        <fullName evidence="3">GBRB1-like protein</fullName>
    </submittedName>
</protein>
<keyword evidence="2" id="KW-1133">Transmembrane helix</keyword>
<keyword evidence="4" id="KW-1185">Reference proteome</keyword>
<evidence type="ECO:0000256" key="2">
    <source>
        <dbReference type="SAM" id="Phobius"/>
    </source>
</evidence>
<gene>
    <name evidence="3" type="ORF">MAR_015022</name>
</gene>
<feature type="transmembrane region" description="Helical" evidence="2">
    <location>
        <begin position="173"/>
        <end position="194"/>
    </location>
</feature>
<dbReference type="InterPro" id="IPR038050">
    <property type="entry name" value="Neuro_actylchol_rec"/>
</dbReference>